<dbReference type="OrthoDB" id="3598281at2759"/>
<dbReference type="KEGG" id="ccat:101458127"/>
<keyword evidence="3" id="KW-1185">Reference proteome</keyword>
<dbReference type="EMBL" id="GAMC01006636">
    <property type="protein sequence ID" value="JAB99919.1"/>
    <property type="molecule type" value="mRNA"/>
</dbReference>
<dbReference type="InterPro" id="IPR013761">
    <property type="entry name" value="SAM/pointed_sf"/>
</dbReference>
<protein>
    <submittedName>
        <fullName evidence="1">(Mediterranean fruit fly) hypothetical protein</fullName>
    </submittedName>
</protein>
<dbReference type="Pfam" id="PF15992">
    <property type="entry name" value="DUF4769"/>
    <property type="match status" value="1"/>
</dbReference>
<dbReference type="AlphaFoldDB" id="W8C9H9"/>
<name>W8C9H9_CERCA</name>
<gene>
    <name evidence="1" type="ORF">CCAP1982_LOCUS852</name>
</gene>
<reference evidence="2" key="1">
    <citation type="submission" date="2013-07" db="EMBL/GenBank/DDBJ databases">
        <authorList>
            <person name="Geib S."/>
        </authorList>
    </citation>
    <scope>NUCLEOTIDE SEQUENCE</scope>
</reference>
<dbReference type="Gene3D" id="1.10.150.50">
    <property type="entry name" value="Transcription Factor, Ets-1"/>
    <property type="match status" value="1"/>
</dbReference>
<sequence>MQQIIDEERNNPLDEALSLLCSWNLKHLCDKFKEQEVCTVAFQYLTDADISELIPKIGPRTIFRSHLLAWRQNHELRKQEPMVVLANTPVNATTAAIKNEIPEMNLVEEPEENSFESVSKEADLYEDSDSKTQSVITEPNQDNIVKESPAASKKKLGVRAVLNNSPEGKSAIAHYNNNKCLDMHYRKKVVRIVIGAALEKRMDMSINDFQAMNEQLLEIFPNESEDTFYVPRVGNTRARGMLYNKYINLSRNLRRNGLLEYKRQRTNTSR</sequence>
<dbReference type="InterPro" id="IPR031934">
    <property type="entry name" value="DUF4769"/>
</dbReference>
<proteinExistence type="evidence at transcript level"/>
<dbReference type="Proteomes" id="UP000606786">
    <property type="component" value="Unassembled WGS sequence"/>
</dbReference>
<dbReference type="EMBL" id="CAJHJT010000001">
    <property type="protein sequence ID" value="CAD6991964.1"/>
    <property type="molecule type" value="Genomic_DNA"/>
</dbReference>
<evidence type="ECO:0000313" key="2">
    <source>
        <dbReference type="EMBL" id="JAB99919.1"/>
    </source>
</evidence>
<accession>W8C9H9</accession>
<evidence type="ECO:0000313" key="1">
    <source>
        <dbReference type="EMBL" id="CAD6991964.1"/>
    </source>
</evidence>
<evidence type="ECO:0000313" key="3">
    <source>
        <dbReference type="Proteomes" id="UP000606786"/>
    </source>
</evidence>
<organism evidence="2">
    <name type="scientific">Ceratitis capitata</name>
    <name type="common">Mediterranean fruit fly</name>
    <name type="synonym">Tephritis capitata</name>
    <dbReference type="NCBI Taxonomy" id="7213"/>
    <lineage>
        <taxon>Eukaryota</taxon>
        <taxon>Metazoa</taxon>
        <taxon>Ecdysozoa</taxon>
        <taxon>Arthropoda</taxon>
        <taxon>Hexapoda</taxon>
        <taxon>Insecta</taxon>
        <taxon>Pterygota</taxon>
        <taxon>Neoptera</taxon>
        <taxon>Endopterygota</taxon>
        <taxon>Diptera</taxon>
        <taxon>Brachycera</taxon>
        <taxon>Muscomorpha</taxon>
        <taxon>Tephritoidea</taxon>
        <taxon>Tephritidae</taxon>
        <taxon>Ceratitis</taxon>
        <taxon>Ceratitis</taxon>
    </lineage>
</organism>
<reference evidence="2" key="2">
    <citation type="journal article" date="2014" name="BMC Genomics">
        <title>A genomic perspective to assessing quality of mass-reared SIT flies used in Mediterranean fruit fly (Ceratitis capitata) eradication in California.</title>
        <authorList>
            <person name="Calla B."/>
            <person name="Hall B."/>
            <person name="Hou S."/>
            <person name="Geib S.M."/>
        </authorList>
    </citation>
    <scope>NUCLEOTIDE SEQUENCE</scope>
</reference>
<reference evidence="1" key="3">
    <citation type="submission" date="2020-11" db="EMBL/GenBank/DDBJ databases">
        <authorList>
            <person name="Whitehead M."/>
        </authorList>
    </citation>
    <scope>NUCLEOTIDE SEQUENCE</scope>
    <source>
        <strain evidence="1">EGII</strain>
    </source>
</reference>